<evidence type="ECO:0000259" key="14">
    <source>
        <dbReference type="Pfam" id="PF17792"/>
    </source>
</evidence>
<comment type="catalytic activity">
    <reaction evidence="7 10 11">
        <text>4-methyl-5-(2-phosphooxyethyl)-thiazole + 4-amino-2-methyl-5-(diphosphooxymethyl)pyrimidine + H(+) = thiamine phosphate + diphosphate</text>
        <dbReference type="Rhea" id="RHEA:22328"/>
        <dbReference type="ChEBI" id="CHEBI:15378"/>
        <dbReference type="ChEBI" id="CHEBI:33019"/>
        <dbReference type="ChEBI" id="CHEBI:37575"/>
        <dbReference type="ChEBI" id="CHEBI:57841"/>
        <dbReference type="ChEBI" id="CHEBI:58296"/>
        <dbReference type="EC" id="2.5.1.3"/>
    </reaction>
</comment>
<feature type="binding site" evidence="10">
    <location>
        <position position="302"/>
    </location>
    <ligand>
        <name>2-[(2R,5Z)-2-carboxy-4-methylthiazol-5(2H)-ylidene]ethyl phosphate</name>
        <dbReference type="ChEBI" id="CHEBI:62899"/>
    </ligand>
</feature>
<keyword evidence="4 10" id="KW-0479">Metal-binding</keyword>
<proteinExistence type="inferred from homology"/>
<feature type="domain" description="Thiamine phosphate synthase/TenI" evidence="13">
    <location>
        <begin position="144"/>
        <end position="325"/>
    </location>
</feature>
<keyword evidence="16" id="KW-1185">Reference proteome</keyword>
<evidence type="ECO:0000313" key="15">
    <source>
        <dbReference type="EMBL" id="BCL62769.1"/>
    </source>
</evidence>
<sequence>MTVERILDATINRCAEGLRVLEDIARFHFNNGQLSSQFRTLRHTVRKSLVPDENNLLPARNSINDVGKQISSREVKTDRRKNLKSTAAANCKRVQEALRSLEEILKNRGSYHQGKKAENCRFSLYSLESELLSLFTRILPAGIYGILGENFSRGRSNIEVTEEMIKGGISIIQYREKREDKSFREMYEECRIIRTITKEANIPFIINDFSELALMVEADGIHQGQDDLPIKELRKLAPHMMIGCSTHSPDQAEKAVEDGADYIGVGPLFPTTTKKDVCDAVGLNYLEYVARNLAIPFVAIGGIKKHNLEKVIKKGATTVCLVTEILGADDIARQIRNLQLTMTCPGGSGNL</sequence>
<keyword evidence="3 10" id="KW-0808">Transferase</keyword>
<evidence type="ECO:0000256" key="3">
    <source>
        <dbReference type="ARBA" id="ARBA00022679"/>
    </source>
</evidence>
<comment type="catalytic activity">
    <reaction evidence="9 10 11">
        <text>2-[(2R,5Z)-2-carboxy-4-methylthiazol-5(2H)-ylidene]ethyl phosphate + 4-amino-2-methyl-5-(diphosphooxymethyl)pyrimidine + 2 H(+) = thiamine phosphate + CO2 + diphosphate</text>
        <dbReference type="Rhea" id="RHEA:47844"/>
        <dbReference type="ChEBI" id="CHEBI:15378"/>
        <dbReference type="ChEBI" id="CHEBI:16526"/>
        <dbReference type="ChEBI" id="CHEBI:33019"/>
        <dbReference type="ChEBI" id="CHEBI:37575"/>
        <dbReference type="ChEBI" id="CHEBI:57841"/>
        <dbReference type="ChEBI" id="CHEBI:62899"/>
        <dbReference type="EC" id="2.5.1.3"/>
    </reaction>
</comment>
<evidence type="ECO:0000256" key="1">
    <source>
        <dbReference type="ARBA" id="ARBA00003814"/>
    </source>
</evidence>
<evidence type="ECO:0000256" key="8">
    <source>
        <dbReference type="ARBA" id="ARBA00047851"/>
    </source>
</evidence>
<dbReference type="GO" id="GO:0009229">
    <property type="term" value="P:thiamine diphosphate biosynthetic process"/>
    <property type="evidence" value="ECO:0007669"/>
    <property type="project" value="UniProtKB-UniRule"/>
</dbReference>
<evidence type="ECO:0000256" key="7">
    <source>
        <dbReference type="ARBA" id="ARBA00047334"/>
    </source>
</evidence>
<feature type="binding site" evidence="10">
    <location>
        <position position="207"/>
    </location>
    <ligand>
        <name>4-amino-2-methyl-5-(diphosphooxymethyl)pyrimidine</name>
        <dbReference type="ChEBI" id="CHEBI:57841"/>
    </ligand>
</feature>
<evidence type="ECO:0000256" key="6">
    <source>
        <dbReference type="ARBA" id="ARBA00022977"/>
    </source>
</evidence>
<name>A0A8D5FW67_9BACT</name>
<dbReference type="PANTHER" id="PTHR20857">
    <property type="entry name" value="THIAMINE-PHOSPHATE PYROPHOSPHORYLASE"/>
    <property type="match status" value="1"/>
</dbReference>
<evidence type="ECO:0000256" key="10">
    <source>
        <dbReference type="HAMAP-Rule" id="MF_00097"/>
    </source>
</evidence>
<dbReference type="InterPro" id="IPR034291">
    <property type="entry name" value="TMP_synthase"/>
</dbReference>
<evidence type="ECO:0000313" key="16">
    <source>
        <dbReference type="Proteomes" id="UP000826725"/>
    </source>
</evidence>
<dbReference type="EMBL" id="AP024086">
    <property type="protein sequence ID" value="BCL62769.1"/>
    <property type="molecule type" value="Genomic_DNA"/>
</dbReference>
<evidence type="ECO:0000256" key="4">
    <source>
        <dbReference type="ARBA" id="ARBA00022723"/>
    </source>
</evidence>
<dbReference type="Proteomes" id="UP000826725">
    <property type="component" value="Chromosome"/>
</dbReference>
<feature type="binding site" evidence="10">
    <location>
        <position position="274"/>
    </location>
    <ligand>
        <name>4-amino-2-methyl-5-(diphosphooxymethyl)pyrimidine</name>
        <dbReference type="ChEBI" id="CHEBI:57841"/>
    </ligand>
</feature>
<gene>
    <name evidence="10" type="primary">thiE</name>
    <name evidence="15" type="ORF">DGMP_34620</name>
</gene>
<feature type="domain" description="ThiD2" evidence="14">
    <location>
        <begin position="5"/>
        <end position="129"/>
    </location>
</feature>
<comment type="similarity">
    <text evidence="10 11">Belongs to the thiamine-phosphate synthase family.</text>
</comment>
<evidence type="ECO:0000259" key="13">
    <source>
        <dbReference type="Pfam" id="PF02581"/>
    </source>
</evidence>
<dbReference type="UniPathway" id="UPA00060">
    <property type="reaction ID" value="UER00141"/>
</dbReference>
<comment type="function">
    <text evidence="1 10">Condenses 4-methyl-5-(beta-hydroxyethyl)thiazole monophosphate (THZ-P) and 2-methyl-4-amino-5-hydroxymethyl pyrimidine pyrophosphate (HMP-PP) to form thiamine monophosphate (TMP).</text>
</comment>
<dbReference type="EC" id="2.5.1.3" evidence="10"/>
<dbReference type="PANTHER" id="PTHR20857:SF15">
    <property type="entry name" value="THIAMINE-PHOSPHATE SYNTHASE"/>
    <property type="match status" value="1"/>
</dbReference>
<feature type="binding site" evidence="10">
    <location>
        <begin position="271"/>
        <end position="273"/>
    </location>
    <ligand>
        <name>2-[(2R,5Z)-2-carboxy-4-methylthiazol-5(2H)-ylidene]ethyl phosphate</name>
        <dbReference type="ChEBI" id="CHEBI:62899"/>
    </ligand>
</feature>
<comment type="pathway">
    <text evidence="2 10 12">Cofactor biosynthesis; thiamine diphosphate biosynthesis; thiamine phosphate from 4-amino-2-methyl-5-diphosphomethylpyrimidine and 4-methyl-5-(2-phosphoethyl)-thiazole: step 1/1.</text>
</comment>
<dbReference type="KEGG" id="dbk:DGMP_34620"/>
<keyword evidence="5 10" id="KW-0460">Magnesium</keyword>
<comment type="cofactor">
    <cofactor evidence="10">
        <name>Mg(2+)</name>
        <dbReference type="ChEBI" id="CHEBI:18420"/>
    </cofactor>
    <text evidence="10">Binds 1 Mg(2+) ion per subunit.</text>
</comment>
<evidence type="ECO:0000256" key="5">
    <source>
        <dbReference type="ARBA" id="ARBA00022842"/>
    </source>
</evidence>
<accession>A0A8D5FW67</accession>
<dbReference type="FunFam" id="3.20.20.70:FF:000096">
    <property type="entry name" value="Thiamine-phosphate synthase"/>
    <property type="match status" value="1"/>
</dbReference>
<evidence type="ECO:0000256" key="2">
    <source>
        <dbReference type="ARBA" id="ARBA00005165"/>
    </source>
</evidence>
<dbReference type="HAMAP" id="MF_00097">
    <property type="entry name" value="TMP_synthase"/>
    <property type="match status" value="1"/>
</dbReference>
<dbReference type="NCBIfam" id="TIGR00693">
    <property type="entry name" value="thiE"/>
    <property type="match status" value="1"/>
</dbReference>
<feature type="binding site" evidence="10">
    <location>
        <position position="245"/>
    </location>
    <ligand>
        <name>4-amino-2-methyl-5-(diphosphooxymethyl)pyrimidine</name>
        <dbReference type="ChEBI" id="CHEBI:57841"/>
    </ligand>
</feature>
<feature type="binding site" evidence="10">
    <location>
        <position position="227"/>
    </location>
    <ligand>
        <name>Mg(2+)</name>
        <dbReference type="ChEBI" id="CHEBI:18420"/>
    </ligand>
</feature>
<dbReference type="InterPro" id="IPR041397">
    <property type="entry name" value="ThiD2"/>
</dbReference>
<feature type="binding site" evidence="10">
    <location>
        <begin position="322"/>
        <end position="323"/>
    </location>
    <ligand>
        <name>2-[(2R,5Z)-2-carboxy-4-methylthiazol-5(2H)-ylidene]ethyl phosphate</name>
        <dbReference type="ChEBI" id="CHEBI:62899"/>
    </ligand>
</feature>
<evidence type="ECO:0000256" key="11">
    <source>
        <dbReference type="RuleBase" id="RU003826"/>
    </source>
</evidence>
<feature type="binding site" evidence="10">
    <location>
        <position position="208"/>
    </location>
    <ligand>
        <name>Mg(2+)</name>
        <dbReference type="ChEBI" id="CHEBI:18420"/>
    </ligand>
</feature>
<protein>
    <recommendedName>
        <fullName evidence="10">Thiamine-phosphate synthase</fullName>
        <shortName evidence="10">TP synthase</shortName>
        <shortName evidence="10">TPS</shortName>
        <ecNumber evidence="10">2.5.1.3</ecNumber>
    </recommendedName>
    <alternativeName>
        <fullName evidence="10">Thiamine-phosphate pyrophosphorylase</fullName>
        <shortName evidence="10">TMP pyrophosphorylase</shortName>
        <shortName evidence="10">TMP-PPase</shortName>
    </alternativeName>
</protein>
<dbReference type="GO" id="GO:0004789">
    <property type="term" value="F:thiamine-phosphate diphosphorylase activity"/>
    <property type="evidence" value="ECO:0007669"/>
    <property type="project" value="UniProtKB-UniRule"/>
</dbReference>
<comment type="catalytic activity">
    <reaction evidence="8 10 11">
        <text>2-(2-carboxy-4-methylthiazol-5-yl)ethyl phosphate + 4-amino-2-methyl-5-(diphosphooxymethyl)pyrimidine + 2 H(+) = thiamine phosphate + CO2 + diphosphate</text>
        <dbReference type="Rhea" id="RHEA:47848"/>
        <dbReference type="ChEBI" id="CHEBI:15378"/>
        <dbReference type="ChEBI" id="CHEBI:16526"/>
        <dbReference type="ChEBI" id="CHEBI:33019"/>
        <dbReference type="ChEBI" id="CHEBI:37575"/>
        <dbReference type="ChEBI" id="CHEBI:57841"/>
        <dbReference type="ChEBI" id="CHEBI:62890"/>
        <dbReference type="EC" id="2.5.1.3"/>
    </reaction>
</comment>
<evidence type="ECO:0000256" key="12">
    <source>
        <dbReference type="RuleBase" id="RU004253"/>
    </source>
</evidence>
<dbReference type="InterPro" id="IPR022998">
    <property type="entry name" value="ThiamineP_synth_TenI"/>
</dbReference>
<feature type="binding site" evidence="10">
    <location>
        <begin position="173"/>
        <end position="177"/>
    </location>
    <ligand>
        <name>4-amino-2-methyl-5-(diphosphooxymethyl)pyrimidine</name>
        <dbReference type="ChEBI" id="CHEBI:57841"/>
    </ligand>
</feature>
<dbReference type="GO" id="GO:0000287">
    <property type="term" value="F:magnesium ion binding"/>
    <property type="evidence" value="ECO:0007669"/>
    <property type="project" value="UniProtKB-UniRule"/>
</dbReference>
<dbReference type="AlphaFoldDB" id="A0A8D5FW67"/>
<organism evidence="15 16">
    <name type="scientific">Desulfomarina profundi</name>
    <dbReference type="NCBI Taxonomy" id="2772557"/>
    <lineage>
        <taxon>Bacteria</taxon>
        <taxon>Pseudomonadati</taxon>
        <taxon>Thermodesulfobacteriota</taxon>
        <taxon>Desulfobulbia</taxon>
        <taxon>Desulfobulbales</taxon>
        <taxon>Desulfobulbaceae</taxon>
        <taxon>Desulfomarina</taxon>
    </lineage>
</organism>
<dbReference type="RefSeq" id="WP_228855091.1">
    <property type="nucleotide sequence ID" value="NZ_AP024086.1"/>
</dbReference>
<evidence type="ECO:0000256" key="9">
    <source>
        <dbReference type="ARBA" id="ARBA00047883"/>
    </source>
</evidence>
<dbReference type="GO" id="GO:0009228">
    <property type="term" value="P:thiamine biosynthetic process"/>
    <property type="evidence" value="ECO:0007669"/>
    <property type="project" value="UniProtKB-KW"/>
</dbReference>
<reference evidence="15" key="1">
    <citation type="submission" date="2020-09" db="EMBL/GenBank/DDBJ databases">
        <title>Desulfogranum mesoprofundum gen. nov., sp. nov., a novel mesophilic, sulfate-reducing chemolithoautotroph isolated from a deep-sea hydrothermal vent chimney in the Suiyo Seamount.</title>
        <authorList>
            <person name="Hashimoto Y."/>
            <person name="Nakagawa S."/>
        </authorList>
    </citation>
    <scope>NUCLEOTIDE SEQUENCE</scope>
    <source>
        <strain evidence="15">KT2</strain>
    </source>
</reference>
<dbReference type="CDD" id="cd00564">
    <property type="entry name" value="TMP_TenI"/>
    <property type="match status" value="1"/>
</dbReference>
<dbReference type="GO" id="GO:0005737">
    <property type="term" value="C:cytoplasm"/>
    <property type="evidence" value="ECO:0007669"/>
    <property type="project" value="TreeGrafter"/>
</dbReference>
<dbReference type="Pfam" id="PF17792">
    <property type="entry name" value="ThiD2"/>
    <property type="match status" value="1"/>
</dbReference>
<dbReference type="Pfam" id="PF02581">
    <property type="entry name" value="TMP-TENI"/>
    <property type="match status" value="1"/>
</dbReference>
<keyword evidence="6 10" id="KW-0784">Thiamine biosynthesis</keyword>